<keyword evidence="2" id="KW-1185">Reference proteome</keyword>
<proteinExistence type="predicted"/>
<gene>
    <name evidence="1" type="ORF">Zmor_004771</name>
</gene>
<protein>
    <submittedName>
        <fullName evidence="1">Uncharacterized protein</fullName>
    </submittedName>
</protein>
<evidence type="ECO:0000313" key="1">
    <source>
        <dbReference type="EMBL" id="KAJ3660319.1"/>
    </source>
</evidence>
<reference evidence="1" key="1">
    <citation type="journal article" date="2023" name="G3 (Bethesda)">
        <title>Whole genome assemblies of Zophobas morio and Tenebrio molitor.</title>
        <authorList>
            <person name="Kaur S."/>
            <person name="Stinson S.A."/>
            <person name="diCenzo G.C."/>
        </authorList>
    </citation>
    <scope>NUCLEOTIDE SEQUENCE</scope>
    <source>
        <strain evidence="1">QUZm001</strain>
    </source>
</reference>
<name>A0AA38ISP2_9CUCU</name>
<organism evidence="1 2">
    <name type="scientific">Zophobas morio</name>
    <dbReference type="NCBI Taxonomy" id="2755281"/>
    <lineage>
        <taxon>Eukaryota</taxon>
        <taxon>Metazoa</taxon>
        <taxon>Ecdysozoa</taxon>
        <taxon>Arthropoda</taxon>
        <taxon>Hexapoda</taxon>
        <taxon>Insecta</taxon>
        <taxon>Pterygota</taxon>
        <taxon>Neoptera</taxon>
        <taxon>Endopterygota</taxon>
        <taxon>Coleoptera</taxon>
        <taxon>Polyphaga</taxon>
        <taxon>Cucujiformia</taxon>
        <taxon>Tenebrionidae</taxon>
        <taxon>Zophobas</taxon>
    </lineage>
</organism>
<dbReference type="AlphaFoldDB" id="A0AA38ISP2"/>
<sequence length="133" mass="15131">MLRTPLIICTKNHQESAAFSTLFPNSNACEKWGTVGLEFGMLRFGENDVYSTEWSGFDWRSGDWSSLKYPHQETWTPCDRRRCDNEAIFVRDAENGGNGVRRTDTGFPTEGNRRDGGFIERGGGKDQCCAFFR</sequence>
<comment type="caution">
    <text evidence="1">The sequence shown here is derived from an EMBL/GenBank/DDBJ whole genome shotgun (WGS) entry which is preliminary data.</text>
</comment>
<accession>A0AA38ISP2</accession>
<evidence type="ECO:0000313" key="2">
    <source>
        <dbReference type="Proteomes" id="UP001168821"/>
    </source>
</evidence>
<dbReference type="EMBL" id="JALNTZ010000002">
    <property type="protein sequence ID" value="KAJ3660319.1"/>
    <property type="molecule type" value="Genomic_DNA"/>
</dbReference>
<dbReference type="Proteomes" id="UP001168821">
    <property type="component" value="Unassembled WGS sequence"/>
</dbReference>